<name>A0A2K1J2Q3_PHYPA</name>
<keyword evidence="5" id="KW-1185">Reference proteome</keyword>
<keyword evidence="2" id="KW-0472">Membrane</keyword>
<dbReference type="Gramene" id="Pp3c17_4880V3.2">
    <property type="protein sequence ID" value="PAC:32906436.CDS.1"/>
    <property type="gene ID" value="Pp3c17_4880"/>
</dbReference>
<accession>A0A2K1J2Q3</accession>
<reference evidence="3 5" key="2">
    <citation type="journal article" date="2018" name="Plant J.">
        <title>The Physcomitrella patens chromosome-scale assembly reveals moss genome structure and evolution.</title>
        <authorList>
            <person name="Lang D."/>
            <person name="Ullrich K.K."/>
            <person name="Murat F."/>
            <person name="Fuchs J."/>
            <person name="Jenkins J."/>
            <person name="Haas F.B."/>
            <person name="Piednoel M."/>
            <person name="Gundlach H."/>
            <person name="Van Bel M."/>
            <person name="Meyberg R."/>
            <person name="Vives C."/>
            <person name="Morata J."/>
            <person name="Symeonidi A."/>
            <person name="Hiss M."/>
            <person name="Muchero W."/>
            <person name="Kamisugi Y."/>
            <person name="Saleh O."/>
            <person name="Blanc G."/>
            <person name="Decker E.L."/>
            <person name="van Gessel N."/>
            <person name="Grimwood J."/>
            <person name="Hayes R.D."/>
            <person name="Graham S.W."/>
            <person name="Gunter L.E."/>
            <person name="McDaniel S.F."/>
            <person name="Hoernstein S.N.W."/>
            <person name="Larsson A."/>
            <person name="Li F.W."/>
            <person name="Perroud P.F."/>
            <person name="Phillips J."/>
            <person name="Ranjan P."/>
            <person name="Rokshar D.S."/>
            <person name="Rothfels C.J."/>
            <person name="Schneider L."/>
            <person name="Shu S."/>
            <person name="Stevenson D.W."/>
            <person name="Thummler F."/>
            <person name="Tillich M."/>
            <person name="Villarreal Aguilar J.C."/>
            <person name="Widiez T."/>
            <person name="Wong G.K."/>
            <person name="Wymore A."/>
            <person name="Zhang Y."/>
            <person name="Zimmer A.D."/>
            <person name="Quatrano R.S."/>
            <person name="Mayer K.F.X."/>
            <person name="Goodstein D."/>
            <person name="Casacuberta J.M."/>
            <person name="Vandepoele K."/>
            <person name="Reski R."/>
            <person name="Cuming A.C."/>
            <person name="Tuskan G.A."/>
            <person name="Maumus F."/>
            <person name="Salse J."/>
            <person name="Schmutz J."/>
            <person name="Rensing S.A."/>
        </authorList>
    </citation>
    <scope>NUCLEOTIDE SEQUENCE [LARGE SCALE GENOMIC DNA]</scope>
    <source>
        <strain evidence="4 5">cv. Gransden 2004</strain>
    </source>
</reference>
<dbReference type="Gramene" id="Pp3c17_4880V3.1">
    <property type="protein sequence ID" value="PAC:32906435.CDS.1"/>
    <property type="gene ID" value="Pp3c17_4880"/>
</dbReference>
<gene>
    <name evidence="3" type="ORF">PHYPA_021653</name>
</gene>
<organism evidence="3">
    <name type="scientific">Physcomitrium patens</name>
    <name type="common">Spreading-leaved earth moss</name>
    <name type="synonym">Physcomitrella patens</name>
    <dbReference type="NCBI Taxonomy" id="3218"/>
    <lineage>
        <taxon>Eukaryota</taxon>
        <taxon>Viridiplantae</taxon>
        <taxon>Streptophyta</taxon>
        <taxon>Embryophyta</taxon>
        <taxon>Bryophyta</taxon>
        <taxon>Bryophytina</taxon>
        <taxon>Bryopsida</taxon>
        <taxon>Funariidae</taxon>
        <taxon>Funariales</taxon>
        <taxon>Funariaceae</taxon>
        <taxon>Physcomitrium</taxon>
    </lineage>
</organism>
<evidence type="ECO:0000313" key="5">
    <source>
        <dbReference type="Proteomes" id="UP000006727"/>
    </source>
</evidence>
<dbReference type="EMBL" id="ABEU02000017">
    <property type="protein sequence ID" value="PNR35803.1"/>
    <property type="molecule type" value="Genomic_DNA"/>
</dbReference>
<proteinExistence type="predicted"/>
<sequence length="152" mass="17384">MASDSEKKSTWDTIIDYVIRTLAEQVGLGIFVNFIWWVIFTSVSVLCCREHQRRRRREILILDSDMKNAIFRDLIIRMDTNQSCTEGHFDYEVGHSTPDKTGLNAKISPCDDTDPWGSDLNLTPKEPDIAVKDVSSESSRPHEVEPTANRNQ</sequence>
<evidence type="ECO:0000313" key="3">
    <source>
        <dbReference type="EMBL" id="PNR35803.1"/>
    </source>
</evidence>
<dbReference type="InParanoid" id="A0A2K1J2Q3"/>
<reference evidence="3 5" key="1">
    <citation type="journal article" date="2008" name="Science">
        <title>The Physcomitrella genome reveals evolutionary insights into the conquest of land by plants.</title>
        <authorList>
            <person name="Rensing S."/>
            <person name="Lang D."/>
            <person name="Zimmer A."/>
            <person name="Terry A."/>
            <person name="Salamov A."/>
            <person name="Shapiro H."/>
            <person name="Nishiyama T."/>
            <person name="Perroud P.-F."/>
            <person name="Lindquist E."/>
            <person name="Kamisugi Y."/>
            <person name="Tanahashi T."/>
            <person name="Sakakibara K."/>
            <person name="Fujita T."/>
            <person name="Oishi K."/>
            <person name="Shin-I T."/>
            <person name="Kuroki Y."/>
            <person name="Toyoda A."/>
            <person name="Suzuki Y."/>
            <person name="Hashimoto A."/>
            <person name="Yamaguchi K."/>
            <person name="Sugano A."/>
            <person name="Kohara Y."/>
            <person name="Fujiyama A."/>
            <person name="Anterola A."/>
            <person name="Aoki S."/>
            <person name="Ashton N."/>
            <person name="Barbazuk W.B."/>
            <person name="Barker E."/>
            <person name="Bennetzen J."/>
            <person name="Bezanilla M."/>
            <person name="Blankenship R."/>
            <person name="Cho S.H."/>
            <person name="Dutcher S."/>
            <person name="Estelle M."/>
            <person name="Fawcett J.A."/>
            <person name="Gundlach H."/>
            <person name="Hanada K."/>
            <person name="Heyl A."/>
            <person name="Hicks K.A."/>
            <person name="Hugh J."/>
            <person name="Lohr M."/>
            <person name="Mayer K."/>
            <person name="Melkozernov A."/>
            <person name="Murata T."/>
            <person name="Nelson D."/>
            <person name="Pils B."/>
            <person name="Prigge M."/>
            <person name="Reiss B."/>
            <person name="Renner T."/>
            <person name="Rombauts S."/>
            <person name="Rushton P."/>
            <person name="Sanderfoot A."/>
            <person name="Schween G."/>
            <person name="Shiu S.-H."/>
            <person name="Stueber K."/>
            <person name="Theodoulou F.L."/>
            <person name="Tu H."/>
            <person name="Van de Peer Y."/>
            <person name="Verrier P.J."/>
            <person name="Waters E."/>
            <person name="Wood A."/>
            <person name="Yang L."/>
            <person name="Cove D."/>
            <person name="Cuming A."/>
            <person name="Hasebe M."/>
            <person name="Lucas S."/>
            <person name="Mishler D.B."/>
            <person name="Reski R."/>
            <person name="Grigoriev I."/>
            <person name="Quatrano R.S."/>
            <person name="Boore J.L."/>
        </authorList>
    </citation>
    <scope>NUCLEOTIDE SEQUENCE [LARGE SCALE GENOMIC DNA]</scope>
    <source>
        <strain evidence="4 5">cv. Gransden 2004</strain>
    </source>
</reference>
<feature type="transmembrane region" description="Helical" evidence="2">
    <location>
        <begin position="26"/>
        <end position="48"/>
    </location>
</feature>
<keyword evidence="2" id="KW-0812">Transmembrane</keyword>
<reference evidence="4" key="3">
    <citation type="submission" date="2020-12" db="UniProtKB">
        <authorList>
            <consortium name="EnsemblPlants"/>
        </authorList>
    </citation>
    <scope>IDENTIFICATION</scope>
</reference>
<protein>
    <submittedName>
        <fullName evidence="3 4">Uncharacterized protein</fullName>
    </submittedName>
</protein>
<evidence type="ECO:0000313" key="4">
    <source>
        <dbReference type="EnsemblPlants" id="PAC:32906435.CDS.1"/>
    </source>
</evidence>
<keyword evidence="2" id="KW-1133">Transmembrane helix</keyword>
<dbReference type="AlphaFoldDB" id="A0A2K1J2Q3"/>
<dbReference type="PaxDb" id="3218-PP1S26_188V6.1"/>
<feature type="region of interest" description="Disordered" evidence="1">
    <location>
        <begin position="97"/>
        <end position="152"/>
    </location>
</feature>
<dbReference type="EnsemblPlants" id="Pp3c17_4880V3.2">
    <property type="protein sequence ID" value="PAC:32906436.CDS.1"/>
    <property type="gene ID" value="Pp3c17_4880"/>
</dbReference>
<feature type="compositionally biased region" description="Basic and acidic residues" evidence="1">
    <location>
        <begin position="125"/>
        <end position="145"/>
    </location>
</feature>
<evidence type="ECO:0000256" key="1">
    <source>
        <dbReference type="SAM" id="MobiDB-lite"/>
    </source>
</evidence>
<evidence type="ECO:0000256" key="2">
    <source>
        <dbReference type="SAM" id="Phobius"/>
    </source>
</evidence>
<dbReference type="Proteomes" id="UP000006727">
    <property type="component" value="Chromosome 17"/>
</dbReference>
<dbReference type="EnsemblPlants" id="Pp3c17_4880V3.1">
    <property type="protein sequence ID" value="PAC:32906435.CDS.1"/>
    <property type="gene ID" value="Pp3c17_4880"/>
</dbReference>